<dbReference type="PANTHER" id="PTHR12532:SF6">
    <property type="entry name" value="TRANSCRIPTIONAL REGULATORY PROTEIN YEBC-RELATED"/>
    <property type="match status" value="1"/>
</dbReference>
<dbReference type="GO" id="GO:0005829">
    <property type="term" value="C:cytosol"/>
    <property type="evidence" value="ECO:0007669"/>
    <property type="project" value="TreeGrafter"/>
</dbReference>
<evidence type="ECO:0000256" key="4">
    <source>
        <dbReference type="ARBA" id="ARBA00023125"/>
    </source>
</evidence>
<dbReference type="STRING" id="1802630.A3H26_02785"/>
<protein>
    <recommendedName>
        <fullName evidence="6">Probable transcriptional regulatory protein A3H26_02785</fullName>
    </recommendedName>
</protein>
<dbReference type="InterPro" id="IPR049083">
    <property type="entry name" value="TACO1_YebC_N"/>
</dbReference>
<accession>A0A1F4VG44</accession>
<dbReference type="GO" id="GO:0006355">
    <property type="term" value="P:regulation of DNA-templated transcription"/>
    <property type="evidence" value="ECO:0007669"/>
    <property type="project" value="UniProtKB-UniRule"/>
</dbReference>
<dbReference type="InterPro" id="IPR029072">
    <property type="entry name" value="YebC-like"/>
</dbReference>
<dbReference type="Pfam" id="PF01709">
    <property type="entry name" value="Transcrip_reg"/>
    <property type="match status" value="1"/>
</dbReference>
<dbReference type="AlphaFoldDB" id="A0A1F4VG44"/>
<reference evidence="9 10" key="1">
    <citation type="journal article" date="2016" name="Nat. Commun.">
        <title>Thousands of microbial genomes shed light on interconnected biogeochemical processes in an aquifer system.</title>
        <authorList>
            <person name="Anantharaman K."/>
            <person name="Brown C.T."/>
            <person name="Hug L.A."/>
            <person name="Sharon I."/>
            <person name="Castelle C.J."/>
            <person name="Probst A.J."/>
            <person name="Thomas B.C."/>
            <person name="Singh A."/>
            <person name="Wilkins M.J."/>
            <person name="Karaoz U."/>
            <person name="Brodie E.L."/>
            <person name="Williams K.H."/>
            <person name="Hubbard S.S."/>
            <person name="Banfield J.F."/>
        </authorList>
    </citation>
    <scope>NUCLEOTIDE SEQUENCE [LARGE SCALE GENOMIC DNA]</scope>
</reference>
<dbReference type="InterPro" id="IPR002876">
    <property type="entry name" value="Transcrip_reg_TACO1-like"/>
</dbReference>
<keyword evidence="2 6" id="KW-0963">Cytoplasm</keyword>
<evidence type="ECO:0000256" key="2">
    <source>
        <dbReference type="ARBA" id="ARBA00022490"/>
    </source>
</evidence>
<dbReference type="EMBL" id="MEVN01000044">
    <property type="protein sequence ID" value="OGC56211.1"/>
    <property type="molecule type" value="Genomic_DNA"/>
</dbReference>
<evidence type="ECO:0000256" key="1">
    <source>
        <dbReference type="ARBA" id="ARBA00008724"/>
    </source>
</evidence>
<organism evidence="9 10">
    <name type="scientific">candidate division WWE3 bacterium RIFCSPLOWO2_12_FULL_36_10</name>
    <dbReference type="NCBI Taxonomy" id="1802630"/>
    <lineage>
        <taxon>Bacteria</taxon>
        <taxon>Katanobacteria</taxon>
    </lineage>
</organism>
<dbReference type="InterPro" id="IPR048300">
    <property type="entry name" value="TACO1_YebC-like_2nd/3rd_dom"/>
</dbReference>
<dbReference type="Gene3D" id="3.30.70.980">
    <property type="match status" value="1"/>
</dbReference>
<keyword evidence="5 6" id="KW-0804">Transcription</keyword>
<evidence type="ECO:0000313" key="9">
    <source>
        <dbReference type="EMBL" id="OGC56211.1"/>
    </source>
</evidence>
<dbReference type="InterPro" id="IPR017856">
    <property type="entry name" value="Integrase-like_N"/>
</dbReference>
<evidence type="ECO:0000259" key="8">
    <source>
        <dbReference type="Pfam" id="PF20772"/>
    </source>
</evidence>
<gene>
    <name evidence="9" type="ORF">A3H26_02785</name>
</gene>
<keyword evidence="3 6" id="KW-0805">Transcription regulation</keyword>
<evidence type="ECO:0000256" key="5">
    <source>
        <dbReference type="ARBA" id="ARBA00023163"/>
    </source>
</evidence>
<evidence type="ECO:0000256" key="6">
    <source>
        <dbReference type="HAMAP-Rule" id="MF_00693"/>
    </source>
</evidence>
<comment type="caution">
    <text evidence="9">The sequence shown here is derived from an EMBL/GenBank/DDBJ whole genome shotgun (WGS) entry which is preliminary data.</text>
</comment>
<feature type="domain" description="TACO1/YebC-like second and third" evidence="7">
    <location>
        <begin position="83"/>
        <end position="136"/>
    </location>
</feature>
<keyword evidence="4 6" id="KW-0238">DNA-binding</keyword>
<dbReference type="FunFam" id="1.10.10.200:FF:000002">
    <property type="entry name" value="Probable transcriptional regulatory protein CLM62_37755"/>
    <property type="match status" value="1"/>
</dbReference>
<dbReference type="SUPFAM" id="SSF75625">
    <property type="entry name" value="YebC-like"/>
    <property type="match status" value="1"/>
</dbReference>
<dbReference type="PANTHER" id="PTHR12532">
    <property type="entry name" value="TRANSLATIONAL ACTIVATOR OF CYTOCHROME C OXIDASE 1"/>
    <property type="match status" value="1"/>
</dbReference>
<feature type="domain" description="TACO1/YebC-like N-terminal" evidence="8">
    <location>
        <begin position="5"/>
        <end position="75"/>
    </location>
</feature>
<comment type="subcellular location">
    <subcellularLocation>
        <location evidence="6">Cytoplasm</location>
    </subcellularLocation>
</comment>
<comment type="similarity">
    <text evidence="1 6">Belongs to the TACO1 family.</text>
</comment>
<name>A0A1F4VG44_UNCKA</name>
<proteinExistence type="inferred from homology"/>
<evidence type="ECO:0000313" key="10">
    <source>
        <dbReference type="Proteomes" id="UP000177763"/>
    </source>
</evidence>
<dbReference type="Proteomes" id="UP000177763">
    <property type="component" value="Unassembled WGS sequence"/>
</dbReference>
<dbReference type="Gene3D" id="1.10.10.200">
    <property type="match status" value="1"/>
</dbReference>
<dbReference type="InterPro" id="IPR026564">
    <property type="entry name" value="Transcrip_reg_TACO1-like_dom3"/>
</dbReference>
<dbReference type="Pfam" id="PF20772">
    <property type="entry name" value="TACO1_YebC_N"/>
    <property type="match status" value="1"/>
</dbReference>
<dbReference type="HAMAP" id="MF_00693">
    <property type="entry name" value="Transcrip_reg_TACO1"/>
    <property type="match status" value="1"/>
</dbReference>
<evidence type="ECO:0000256" key="3">
    <source>
        <dbReference type="ARBA" id="ARBA00023015"/>
    </source>
</evidence>
<dbReference type="GO" id="GO:0003677">
    <property type="term" value="F:DNA binding"/>
    <property type="evidence" value="ECO:0007669"/>
    <property type="project" value="UniProtKB-UniRule"/>
</dbReference>
<sequence>MSGHSKWSTIKRDKAVNDAKRSQNFTKVVRAITIAARQGGGDVDANPALRLAVDKAKEARMPKDNIERAILKGLGVSSGDAVFEEVVYEGYGPHGVAFMVKCLTDNKNRTVADIRNIFSRGGGTLGVLGCTSYIFHSDPKNPSFTVTIDNLEIAKKLENLYDILDDHDDVTDVFANFDFPSAGNYGAAII</sequence>
<evidence type="ECO:0000259" key="7">
    <source>
        <dbReference type="Pfam" id="PF01709"/>
    </source>
</evidence>